<dbReference type="InterPro" id="IPR045595">
    <property type="entry name" value="SufBD_N"/>
</dbReference>
<dbReference type="InterPro" id="IPR000825">
    <property type="entry name" value="SUF_FeS_clus_asmbl_SufBD_core"/>
</dbReference>
<dbReference type="SUPFAM" id="SSF101960">
    <property type="entry name" value="Stabilizer of iron transporter SufD"/>
    <property type="match status" value="1"/>
</dbReference>
<dbReference type="OrthoDB" id="9768262at2"/>
<sequence>MSELVRNGYLECLLKSLSIQSEGISSLGAPANDQSSWLKQLRKQAIDRVGQLRLPTIKDEAWRFTDISPLAKLPFKPANALHALKLSDIQSFFIEETNNRLVFIDGFFAPEFSGITDKEQLIIGNLPSLIESHASLVASHLAQHAQYHDNIFTALNTAFVHDGAVIIVPKNAVAAAPVHLLFIATQKETTNYPRCLIVGEANSQVTLIEDYVSLQNGAYVTNSVTECYLAPNAHVQHIRIQRENTDAYHLANCAVSLDHASRYQAVNVSFGAQISRHNLDVGFKAETGECAIDGLTIITDGQLADTHSCIDHIKPNCTSRQQHKCIADDAAHAVFNGNIIVRPGAQRTDSSQSSRNLLLSGTAQIDTKPQLEIFADDVKCAHGATVGQLDNEEIFYLKSRGLSELAARNLLTYAFGAEILNRIPLASLKHSLEQIVLNQTQSSR</sequence>
<gene>
    <name evidence="4" type="ORF">SAMN05216302_1002116</name>
</gene>
<name>A0A1I3XWD9_9PROT</name>
<comment type="similarity">
    <text evidence="1">Belongs to the iron-sulfur cluster assembly SufBD family.</text>
</comment>
<dbReference type="InterPro" id="IPR011542">
    <property type="entry name" value="SUF_FeS_clus_asmbl_SufD"/>
</dbReference>
<dbReference type="Pfam" id="PF19295">
    <property type="entry name" value="SufBD_N"/>
    <property type="match status" value="1"/>
</dbReference>
<dbReference type="Pfam" id="PF01458">
    <property type="entry name" value="SUFBD_core"/>
    <property type="match status" value="1"/>
</dbReference>
<dbReference type="EMBL" id="FOSP01000002">
    <property type="protein sequence ID" value="SFK23850.1"/>
    <property type="molecule type" value="Genomic_DNA"/>
</dbReference>
<evidence type="ECO:0000259" key="2">
    <source>
        <dbReference type="Pfam" id="PF01458"/>
    </source>
</evidence>
<dbReference type="GO" id="GO:0016226">
    <property type="term" value="P:iron-sulfur cluster assembly"/>
    <property type="evidence" value="ECO:0007669"/>
    <property type="project" value="InterPro"/>
</dbReference>
<proteinExistence type="inferred from homology"/>
<accession>A0A1I3XWD9</accession>
<dbReference type="AlphaFoldDB" id="A0A1I3XWD9"/>
<evidence type="ECO:0000313" key="5">
    <source>
        <dbReference type="Proteomes" id="UP000199533"/>
    </source>
</evidence>
<feature type="domain" description="SUF system FeS cluster assembly SufBD N-terminal" evidence="3">
    <location>
        <begin position="33"/>
        <end position="179"/>
    </location>
</feature>
<dbReference type="STRING" id="52441.SAMN05216302_1002116"/>
<dbReference type="InterPro" id="IPR055346">
    <property type="entry name" value="Fe-S_cluster_assembly_SufBD"/>
</dbReference>
<reference evidence="5" key="1">
    <citation type="submission" date="2016-10" db="EMBL/GenBank/DDBJ databases">
        <authorList>
            <person name="Varghese N."/>
            <person name="Submissions S."/>
        </authorList>
    </citation>
    <scope>NUCLEOTIDE SEQUENCE [LARGE SCALE GENOMIC DNA]</scope>
    <source>
        <strain evidence="5">Nm69</strain>
    </source>
</reference>
<evidence type="ECO:0000313" key="4">
    <source>
        <dbReference type="EMBL" id="SFK23850.1"/>
    </source>
</evidence>
<dbReference type="PANTHER" id="PTHR43575">
    <property type="entry name" value="PROTEIN ABCI7, CHLOROPLASTIC"/>
    <property type="match status" value="1"/>
</dbReference>
<organism evidence="4 5">
    <name type="scientific">Nitrosomonas aestuarii</name>
    <dbReference type="NCBI Taxonomy" id="52441"/>
    <lineage>
        <taxon>Bacteria</taxon>
        <taxon>Pseudomonadati</taxon>
        <taxon>Pseudomonadota</taxon>
        <taxon>Betaproteobacteria</taxon>
        <taxon>Nitrosomonadales</taxon>
        <taxon>Nitrosomonadaceae</taxon>
        <taxon>Nitrosomonas</taxon>
    </lineage>
</organism>
<dbReference type="InterPro" id="IPR037284">
    <property type="entry name" value="SUF_FeS_clus_asmbl_SufBD_sf"/>
</dbReference>
<dbReference type="NCBIfam" id="TIGR01981">
    <property type="entry name" value="sufD"/>
    <property type="match status" value="1"/>
</dbReference>
<dbReference type="Proteomes" id="UP000199533">
    <property type="component" value="Unassembled WGS sequence"/>
</dbReference>
<feature type="domain" description="SUF system FeS cluster assembly SufBD core" evidence="2">
    <location>
        <begin position="182"/>
        <end position="415"/>
    </location>
</feature>
<protein>
    <submittedName>
        <fullName evidence="4">Iron-regulated ABC transporter permease protein SufD</fullName>
    </submittedName>
</protein>
<dbReference type="PANTHER" id="PTHR43575:SF1">
    <property type="entry name" value="PROTEIN ABCI7, CHLOROPLASTIC"/>
    <property type="match status" value="1"/>
</dbReference>
<dbReference type="RefSeq" id="WP_090696851.1">
    <property type="nucleotide sequence ID" value="NZ_FOSP01000002.1"/>
</dbReference>
<evidence type="ECO:0000259" key="3">
    <source>
        <dbReference type="Pfam" id="PF19295"/>
    </source>
</evidence>
<keyword evidence="5" id="KW-1185">Reference proteome</keyword>
<evidence type="ECO:0000256" key="1">
    <source>
        <dbReference type="ARBA" id="ARBA00043967"/>
    </source>
</evidence>